<dbReference type="CDD" id="cd06558">
    <property type="entry name" value="crotonase-like"/>
    <property type="match status" value="1"/>
</dbReference>
<dbReference type="RefSeq" id="WP_369601563.1">
    <property type="nucleotide sequence ID" value="NZ_CP154858.1"/>
</dbReference>
<dbReference type="KEGG" id="tcd:AAIA72_00800"/>
<dbReference type="GO" id="GO:0004165">
    <property type="term" value="F:delta(3)-delta(2)-enoyl-CoA isomerase activity"/>
    <property type="evidence" value="ECO:0007669"/>
    <property type="project" value="UniProtKB-ARBA"/>
</dbReference>
<evidence type="ECO:0000256" key="1">
    <source>
        <dbReference type="ARBA" id="ARBA00004275"/>
    </source>
</evidence>
<evidence type="ECO:0000256" key="2">
    <source>
        <dbReference type="ARBA" id="ARBA00023140"/>
    </source>
</evidence>
<dbReference type="SUPFAM" id="SSF52096">
    <property type="entry name" value="ClpP/crotonase"/>
    <property type="match status" value="1"/>
</dbReference>
<dbReference type="PANTHER" id="PTHR43684:SF1">
    <property type="entry name" value="ENOYL-COA DELTA ISOMERASE 2"/>
    <property type="match status" value="1"/>
</dbReference>
<protein>
    <submittedName>
        <fullName evidence="4">Enoyl-CoA hydratase-related protein</fullName>
    </submittedName>
</protein>
<keyword evidence="2" id="KW-0576">Peroxisome</keyword>
<dbReference type="InterPro" id="IPR001753">
    <property type="entry name" value="Enoyl-CoA_hydra/iso"/>
</dbReference>
<dbReference type="AlphaFoldDB" id="A0AB39UXP2"/>
<keyword evidence="3" id="KW-0413">Isomerase</keyword>
<dbReference type="Pfam" id="PF00378">
    <property type="entry name" value="ECH_1"/>
    <property type="match status" value="1"/>
</dbReference>
<comment type="subcellular location">
    <subcellularLocation>
        <location evidence="1">Peroxisome</location>
    </subcellularLocation>
</comment>
<dbReference type="PANTHER" id="PTHR43684">
    <property type="match status" value="1"/>
</dbReference>
<gene>
    <name evidence="4" type="ORF">AAIA72_00800</name>
</gene>
<organism evidence="4">
    <name type="scientific">Thermohahella caldifontis</name>
    <dbReference type="NCBI Taxonomy" id="3142973"/>
    <lineage>
        <taxon>Bacteria</taxon>
        <taxon>Pseudomonadati</taxon>
        <taxon>Pseudomonadota</taxon>
        <taxon>Gammaproteobacteria</taxon>
        <taxon>Oceanospirillales</taxon>
        <taxon>Hahellaceae</taxon>
        <taxon>Thermohahella</taxon>
    </lineage>
</organism>
<dbReference type="InterPro" id="IPR051053">
    <property type="entry name" value="ECH/Chromodomain_protein"/>
</dbReference>
<dbReference type="Gene3D" id="3.90.226.10">
    <property type="entry name" value="2-enoyl-CoA Hydratase, Chain A, domain 1"/>
    <property type="match status" value="1"/>
</dbReference>
<name>A0AB39UXP2_9GAMM</name>
<accession>A0AB39UXP2</accession>
<evidence type="ECO:0000313" key="4">
    <source>
        <dbReference type="EMBL" id="XDT72556.1"/>
    </source>
</evidence>
<dbReference type="InterPro" id="IPR029045">
    <property type="entry name" value="ClpP/crotonase-like_dom_sf"/>
</dbReference>
<proteinExistence type="predicted"/>
<dbReference type="EMBL" id="CP154858">
    <property type="protein sequence ID" value="XDT72556.1"/>
    <property type="molecule type" value="Genomic_DNA"/>
</dbReference>
<evidence type="ECO:0000256" key="3">
    <source>
        <dbReference type="ARBA" id="ARBA00023235"/>
    </source>
</evidence>
<sequence length="257" mass="27997">MSEHILSETRGATLLLTMRRPEKKNALTHAMYSALTDALNEAATNPAIRSVVLYGNEELFTTGNDLQDFMKGLEGDFGEIPVGRFIAAMIDFPKPLLAAINGLAIGIGTTLLLHCDGAVAGTNARFQMPFAALGLCPEAGSTVLFPRLAGHLQSMRYLVLGEAFGAEEALKLGLINAVSEPGETLDRTLELAEQFNRLPAAAVRASKGLLREHEKDWLKDVVLREGRLFIRRLTSPEAQEAFAAFAEKRPPDFSKFD</sequence>
<reference evidence="4" key="1">
    <citation type="submission" date="2024-05" db="EMBL/GenBank/DDBJ databases">
        <title>Genome sequencing of novel strain.</title>
        <authorList>
            <person name="Ganbat D."/>
            <person name="Ganbat S."/>
            <person name="Lee S.-J."/>
        </authorList>
    </citation>
    <scope>NUCLEOTIDE SEQUENCE</scope>
    <source>
        <strain evidence="4">SMD15-11</strain>
    </source>
</reference>